<dbReference type="PANTHER" id="PTHR36304:SF4">
    <property type="entry name" value="DUF4388 DOMAIN-CONTAINING PROTEIN"/>
    <property type="match status" value="1"/>
</dbReference>
<dbReference type="InterPro" id="IPR025497">
    <property type="entry name" value="PatA-like_N"/>
</dbReference>
<keyword evidence="1" id="KW-0812">Transmembrane</keyword>
<organism evidence="3">
    <name type="scientific">candidate division WOR-3 bacterium</name>
    <dbReference type="NCBI Taxonomy" id="2052148"/>
    <lineage>
        <taxon>Bacteria</taxon>
        <taxon>Bacteria division WOR-3</taxon>
    </lineage>
</organism>
<proteinExistence type="predicted"/>
<feature type="domain" description="PatA-like N-terminal" evidence="2">
    <location>
        <begin position="4"/>
        <end position="161"/>
    </location>
</feature>
<dbReference type="Pfam" id="PF14332">
    <property type="entry name" value="DUF4388"/>
    <property type="match status" value="1"/>
</dbReference>
<reference evidence="3" key="1">
    <citation type="journal article" date="2020" name="mSystems">
        <title>Genome- and Community-Level Interaction Insights into Carbon Utilization and Element Cycling Functions of Hydrothermarchaeota in Hydrothermal Sediment.</title>
        <authorList>
            <person name="Zhou Z."/>
            <person name="Liu Y."/>
            <person name="Xu W."/>
            <person name="Pan J."/>
            <person name="Luo Z.H."/>
            <person name="Li M."/>
        </authorList>
    </citation>
    <scope>NUCLEOTIDE SEQUENCE [LARGE SCALE GENOMIC DNA]</scope>
    <source>
        <strain evidence="3">SpSt-774</strain>
    </source>
</reference>
<name>A0A7C4TCS1_UNCW3</name>
<gene>
    <name evidence="3" type="ORF">ENV60_01635</name>
</gene>
<dbReference type="PANTHER" id="PTHR36304">
    <property type="entry name" value="DOMAIN GTPASE-ACTIVATING PROTEIN, PUTATIVE-RELATED-RELATED"/>
    <property type="match status" value="1"/>
</dbReference>
<dbReference type="AlphaFoldDB" id="A0A7C4TCS1"/>
<keyword evidence="1" id="KW-1133">Transmembrane helix</keyword>
<evidence type="ECO:0000259" key="2">
    <source>
        <dbReference type="Pfam" id="PF14332"/>
    </source>
</evidence>
<comment type="caution">
    <text evidence="3">The sequence shown here is derived from an EMBL/GenBank/DDBJ whole genome shotgun (WGS) entry which is preliminary data.</text>
</comment>
<evidence type="ECO:0000256" key="1">
    <source>
        <dbReference type="SAM" id="Phobius"/>
    </source>
</evidence>
<accession>A0A7C4TCS1</accession>
<feature type="transmembrane region" description="Helical" evidence="1">
    <location>
        <begin position="253"/>
        <end position="277"/>
    </location>
</feature>
<protein>
    <submittedName>
        <fullName evidence="3">DUF4388 domain-containing protein</fullName>
    </submittedName>
</protein>
<evidence type="ECO:0000313" key="3">
    <source>
        <dbReference type="EMBL" id="HGV96982.1"/>
    </source>
</evidence>
<dbReference type="EMBL" id="DTGZ01000030">
    <property type="protein sequence ID" value="HGV96982.1"/>
    <property type="molecule type" value="Genomic_DNA"/>
</dbReference>
<keyword evidence="1" id="KW-0472">Membrane</keyword>
<sequence length="323" mass="37549">MPIEGDLKSINFASILQLIAQEKLTGVLKIKKKNEVVDIGFIEGQITGAFFEKGEKVERLENYLVRSGFIKKNLFEMIKEIHEETKRPIMNIIIDDKYLTMEEIERIIKFKIQEVIDEVFTWQEGEFKFEQGAVIYPKSIIKIRLNTENIVLESARRFDEWPRIVSQIPSPDLVFKKVERPELKLKLPEDELRILSLIDGQRSVNDLVDISGLGKFHTYSCLYHLLTTGQIELAFAKPTPKIIKPKREISLKFLITPAMIVIFLAIISLEILIGNIVSKKVNYSFSFLNTTSIEPDYYDYKKVFFFKHNRIPSKAEVKVIFEK</sequence>